<dbReference type="EMBL" id="QXFX01003599">
    <property type="protein sequence ID" value="KAE9068065.1"/>
    <property type="molecule type" value="Genomic_DNA"/>
</dbReference>
<dbReference type="AlphaFoldDB" id="A0A6A3JAS8"/>
<accession>A0A6A3JAS8</accession>
<comment type="caution">
    <text evidence="1">The sequence shown here is derived from an EMBL/GenBank/DDBJ whole genome shotgun (WGS) entry which is preliminary data.</text>
</comment>
<evidence type="ECO:0000313" key="1">
    <source>
        <dbReference type="EMBL" id="KAE8991701.1"/>
    </source>
</evidence>
<evidence type="ECO:0000313" key="5">
    <source>
        <dbReference type="Proteomes" id="UP000460718"/>
    </source>
</evidence>
<dbReference type="Proteomes" id="UP000486351">
    <property type="component" value="Unassembled WGS sequence"/>
</dbReference>
<protein>
    <submittedName>
        <fullName evidence="1">Uncharacterized protein</fullName>
    </submittedName>
</protein>
<dbReference type="Proteomes" id="UP000460718">
    <property type="component" value="Unassembled WGS sequence"/>
</dbReference>
<evidence type="ECO:0000313" key="4">
    <source>
        <dbReference type="EMBL" id="KAE9283238.1"/>
    </source>
</evidence>
<name>A0A6A3JAS8_9STRA</name>
<dbReference type="EMBL" id="QXFY01003648">
    <property type="protein sequence ID" value="KAE9283238.1"/>
    <property type="molecule type" value="Genomic_DNA"/>
</dbReference>
<dbReference type="Proteomes" id="UP000488956">
    <property type="component" value="Unassembled WGS sequence"/>
</dbReference>
<dbReference type="Proteomes" id="UP000476176">
    <property type="component" value="Unassembled WGS sequence"/>
</dbReference>
<reference evidence="5 6" key="1">
    <citation type="submission" date="2018-09" db="EMBL/GenBank/DDBJ databases">
        <title>Genomic investigation of the strawberry pathogen Phytophthora fragariae indicates pathogenicity is determined by transcriptional variation in three key races.</title>
        <authorList>
            <person name="Adams T.M."/>
            <person name="Armitage A.D."/>
            <person name="Sobczyk M.K."/>
            <person name="Bates H.J."/>
            <person name="Dunwell J.M."/>
            <person name="Nellist C.F."/>
            <person name="Harrison R.J."/>
        </authorList>
    </citation>
    <scope>NUCLEOTIDE SEQUENCE [LARGE SCALE GENOMIC DNA]</scope>
    <source>
        <strain evidence="3 6">BC-23</strain>
        <strain evidence="4 7">NOV-77</strain>
        <strain evidence="2 8">ONT-3</strain>
        <strain evidence="1 5">SCRP245</strain>
    </source>
</reference>
<evidence type="ECO:0000313" key="3">
    <source>
        <dbReference type="EMBL" id="KAE9174456.1"/>
    </source>
</evidence>
<dbReference type="EMBL" id="QXFW01001381">
    <property type="protein sequence ID" value="KAE8991701.1"/>
    <property type="molecule type" value="Genomic_DNA"/>
</dbReference>
<dbReference type="EMBL" id="QXGC01003600">
    <property type="protein sequence ID" value="KAE9174456.1"/>
    <property type="molecule type" value="Genomic_DNA"/>
</dbReference>
<gene>
    <name evidence="3" type="ORF">PF004_g26656</name>
    <name evidence="4" type="ORF">PF008_g27455</name>
    <name evidence="2" type="ORF">PF010_g27216</name>
    <name evidence="1" type="ORF">PF011_g17844</name>
</gene>
<organism evidence="1 5">
    <name type="scientific">Phytophthora fragariae</name>
    <dbReference type="NCBI Taxonomy" id="53985"/>
    <lineage>
        <taxon>Eukaryota</taxon>
        <taxon>Sar</taxon>
        <taxon>Stramenopiles</taxon>
        <taxon>Oomycota</taxon>
        <taxon>Peronosporomycetes</taxon>
        <taxon>Peronosporales</taxon>
        <taxon>Peronosporaceae</taxon>
        <taxon>Phytophthora</taxon>
    </lineage>
</organism>
<evidence type="ECO:0000313" key="8">
    <source>
        <dbReference type="Proteomes" id="UP000488956"/>
    </source>
</evidence>
<sequence>MVPASVVTVASLGRVWGQSQLVKLKLYSTGNTKCSMGVRWKSDSTSALFCSKTHCIENVADGDALPFVVRVAPSRKHISENSSRAQCPRKLH</sequence>
<evidence type="ECO:0000313" key="7">
    <source>
        <dbReference type="Proteomes" id="UP000486351"/>
    </source>
</evidence>
<evidence type="ECO:0000313" key="6">
    <source>
        <dbReference type="Proteomes" id="UP000476176"/>
    </source>
</evidence>
<proteinExistence type="predicted"/>
<evidence type="ECO:0000313" key="2">
    <source>
        <dbReference type="EMBL" id="KAE9068065.1"/>
    </source>
</evidence>